<evidence type="ECO:0000256" key="8">
    <source>
        <dbReference type="SAM" id="Phobius"/>
    </source>
</evidence>
<dbReference type="SMART" id="SM00387">
    <property type="entry name" value="HATPase_c"/>
    <property type="match status" value="1"/>
</dbReference>
<dbReference type="InterPro" id="IPR011577">
    <property type="entry name" value="Cyt_b561_bac/Ni-Hgenase"/>
</dbReference>
<dbReference type="SUPFAM" id="SSF55874">
    <property type="entry name" value="ATPase domain of HSP90 chaperone/DNA topoisomerase II/histidine kinase"/>
    <property type="match status" value="1"/>
</dbReference>
<dbReference type="InterPro" id="IPR005467">
    <property type="entry name" value="His_kinase_dom"/>
</dbReference>
<dbReference type="Proteomes" id="UP000431269">
    <property type="component" value="Chromosome"/>
</dbReference>
<protein>
    <recommendedName>
        <fullName evidence="3">histidine kinase</fullName>
        <ecNumber evidence="3">2.7.13.3</ecNumber>
    </recommendedName>
</protein>
<dbReference type="Pfam" id="PF01292">
    <property type="entry name" value="Ni_hydr_CYTB"/>
    <property type="match status" value="1"/>
</dbReference>
<evidence type="ECO:0000256" key="7">
    <source>
        <dbReference type="ARBA" id="ARBA00023136"/>
    </source>
</evidence>
<feature type="transmembrane region" description="Helical" evidence="8">
    <location>
        <begin position="45"/>
        <end position="67"/>
    </location>
</feature>
<dbReference type="GO" id="GO:0005886">
    <property type="term" value="C:plasma membrane"/>
    <property type="evidence" value="ECO:0007669"/>
    <property type="project" value="UniProtKB-SubCell"/>
</dbReference>
<feature type="transmembrane region" description="Helical" evidence="8">
    <location>
        <begin position="339"/>
        <end position="362"/>
    </location>
</feature>
<keyword evidence="11" id="KW-1185">Reference proteome</keyword>
<dbReference type="PANTHER" id="PTHR43395:SF10">
    <property type="entry name" value="CHEMOTAXIS PROTEIN CHEA"/>
    <property type="match status" value="1"/>
</dbReference>
<accession>A0A6I6MGJ9</accession>
<name>A0A6I6MGJ9_9CAUL</name>
<dbReference type="EMBL" id="CP047045">
    <property type="protein sequence ID" value="QGZ93419.1"/>
    <property type="molecule type" value="Genomic_DNA"/>
</dbReference>
<keyword evidence="10" id="KW-0808">Transferase</keyword>
<dbReference type="InterPro" id="IPR036890">
    <property type="entry name" value="HATPase_C_sf"/>
</dbReference>
<evidence type="ECO:0000256" key="1">
    <source>
        <dbReference type="ARBA" id="ARBA00000085"/>
    </source>
</evidence>
<keyword evidence="5 8" id="KW-0812">Transmembrane</keyword>
<dbReference type="InterPro" id="IPR051315">
    <property type="entry name" value="Bact_Chemotaxis_CheA"/>
</dbReference>
<dbReference type="PROSITE" id="PS50109">
    <property type="entry name" value="HIS_KIN"/>
    <property type="match status" value="1"/>
</dbReference>
<dbReference type="GO" id="GO:0022904">
    <property type="term" value="P:respiratory electron transport chain"/>
    <property type="evidence" value="ECO:0007669"/>
    <property type="project" value="InterPro"/>
</dbReference>
<feature type="transmembrane region" description="Helical" evidence="8">
    <location>
        <begin position="88"/>
        <end position="110"/>
    </location>
</feature>
<dbReference type="RefSeq" id="WP_158764423.1">
    <property type="nucleotide sequence ID" value="NZ_CP047045.1"/>
</dbReference>
<sequence>MAETQQRYTRARQILHWTLVALLIAQVCAIALFKNMSSLEAGAAVLAVHFGIGVLVLLVALGGVFAMSRAGGRPHGVGTPRQQMLARIAHVTMLVLVAALAAAGIATAWARGNAIPLGAFSLPPPFEASDELAETLLGAHRLLGFALGALVTVHLGAVVHHWRAHRLNVLKRMLPGEHPSLFRNLVPLWAQLSVAFAALLLVVVLVGFAAISSTGRMAAEGERAYDVSFLSLSHARAAQNGVKDLLLVEDGPGAPSVREALDNIASDLAIAIERAPDASSREHLEDVGARLDAMRARGLDRGELARIDAELEDEAMTLTGASFAARAHISAEAARLHDLLLILLAPAILLAGLAALIVGVNISRLVSRLRTMVRAIGTEEADSAISVSGQGEFAGLMREVLLSRDAFAAQRARAAVHILFDNAEEGFLTVDAGLTVGPQYSAACEGILGEPPAGRSIVELLCGTSPEAAEGIRATMESVFKGSSEFARDLKLELLPKEFERGGKFIRANYKFLTQTGALMLILTDASETTLLAREVERERRRLEMIVLGFTEGEAFAGLVNEYRRFLDVELSELIARVDEDAIRSEFARKLHTFKGLLAQFSFPLSPACIHEVETRLAANASLSAASASELLGLDGLEAVFEQDLASVSDLLGPGFDAPGGRVLVPQHQVRAMEQLARAALAGASGAASTPMNLLLRTLASLGTFNAKSALGLHSRGAPALAMRLGKELEPIFVEGDDVPLSPERYGPFLRSLVHVFRNAVDHGIETPDVRLGAGKQSAGSIRCVVHDGGDVLKIHVADDGGGIDRAVLVGKLIAKGENKTDVERLALSELVFREGLSSREAADHVSGRGVGLSAVKAEMDRIGGTIVVETELGLGTAFTFILPRESELHAKACDPSFESMAV</sequence>
<proteinExistence type="predicted"/>
<dbReference type="Pfam" id="PF02518">
    <property type="entry name" value="HATPase_c"/>
    <property type="match status" value="1"/>
</dbReference>
<organism evidence="10 11">
    <name type="scientific">Terricaulis silvestris</name>
    <dbReference type="NCBI Taxonomy" id="2686094"/>
    <lineage>
        <taxon>Bacteria</taxon>
        <taxon>Pseudomonadati</taxon>
        <taxon>Pseudomonadota</taxon>
        <taxon>Alphaproteobacteria</taxon>
        <taxon>Caulobacterales</taxon>
        <taxon>Caulobacteraceae</taxon>
        <taxon>Terricaulis</taxon>
    </lineage>
</organism>
<comment type="catalytic activity">
    <reaction evidence="1">
        <text>ATP + protein L-histidine = ADP + protein N-phospho-L-histidine.</text>
        <dbReference type="EC" id="2.7.13.3"/>
    </reaction>
</comment>
<evidence type="ECO:0000256" key="3">
    <source>
        <dbReference type="ARBA" id="ARBA00012438"/>
    </source>
</evidence>
<feature type="transmembrane region" description="Helical" evidence="8">
    <location>
        <begin position="14"/>
        <end position="33"/>
    </location>
</feature>
<evidence type="ECO:0000313" key="10">
    <source>
        <dbReference type="EMBL" id="QGZ93419.1"/>
    </source>
</evidence>
<dbReference type="EC" id="2.7.13.3" evidence="3"/>
<gene>
    <name evidence="10" type="primary">frzE</name>
    <name evidence="10" type="ORF">DSM104635_00229</name>
</gene>
<evidence type="ECO:0000259" key="9">
    <source>
        <dbReference type="PROSITE" id="PS50109"/>
    </source>
</evidence>
<dbReference type="SUPFAM" id="SSF81342">
    <property type="entry name" value="Transmembrane di-heme cytochromes"/>
    <property type="match status" value="1"/>
</dbReference>
<keyword evidence="6 8" id="KW-1133">Transmembrane helix</keyword>
<comment type="subcellular location">
    <subcellularLocation>
        <location evidence="2">Cell membrane</location>
        <topology evidence="2">Multi-pass membrane protein</topology>
    </subcellularLocation>
</comment>
<dbReference type="AlphaFoldDB" id="A0A6I6MGJ9"/>
<evidence type="ECO:0000256" key="4">
    <source>
        <dbReference type="ARBA" id="ARBA00022475"/>
    </source>
</evidence>
<evidence type="ECO:0000256" key="2">
    <source>
        <dbReference type="ARBA" id="ARBA00004651"/>
    </source>
</evidence>
<feature type="transmembrane region" description="Helical" evidence="8">
    <location>
        <begin position="185"/>
        <end position="211"/>
    </location>
</feature>
<dbReference type="PANTHER" id="PTHR43395">
    <property type="entry name" value="SENSOR HISTIDINE KINASE CHEA"/>
    <property type="match status" value="1"/>
</dbReference>
<dbReference type="InterPro" id="IPR003594">
    <property type="entry name" value="HATPase_dom"/>
</dbReference>
<dbReference type="GO" id="GO:0009055">
    <property type="term" value="F:electron transfer activity"/>
    <property type="evidence" value="ECO:0007669"/>
    <property type="project" value="InterPro"/>
</dbReference>
<dbReference type="PRINTS" id="PR00344">
    <property type="entry name" value="BCTRLSENSOR"/>
</dbReference>
<dbReference type="GO" id="GO:0004673">
    <property type="term" value="F:protein histidine kinase activity"/>
    <property type="evidence" value="ECO:0007669"/>
    <property type="project" value="UniProtKB-EC"/>
</dbReference>
<evidence type="ECO:0000256" key="5">
    <source>
        <dbReference type="ARBA" id="ARBA00022692"/>
    </source>
</evidence>
<dbReference type="InterPro" id="IPR004358">
    <property type="entry name" value="Sig_transdc_His_kin-like_C"/>
</dbReference>
<dbReference type="KEGG" id="tsv:DSM104635_00229"/>
<keyword evidence="4" id="KW-1003">Cell membrane</keyword>
<evidence type="ECO:0000256" key="6">
    <source>
        <dbReference type="ARBA" id="ARBA00022989"/>
    </source>
</evidence>
<feature type="domain" description="Histidine kinase" evidence="9">
    <location>
        <begin position="753"/>
        <end position="887"/>
    </location>
</feature>
<evidence type="ECO:0000313" key="11">
    <source>
        <dbReference type="Proteomes" id="UP000431269"/>
    </source>
</evidence>
<keyword evidence="7 8" id="KW-0472">Membrane</keyword>
<dbReference type="Gene3D" id="3.30.565.10">
    <property type="entry name" value="Histidine kinase-like ATPase, C-terminal domain"/>
    <property type="match status" value="1"/>
</dbReference>
<reference evidence="11" key="1">
    <citation type="submission" date="2019-12" db="EMBL/GenBank/DDBJ databases">
        <title>Complete genome of Terracaulis silvestris 0127_4.</title>
        <authorList>
            <person name="Vieira S."/>
            <person name="Riedel T."/>
            <person name="Sproer C."/>
            <person name="Pascual J."/>
            <person name="Boedeker C."/>
            <person name="Overmann J."/>
        </authorList>
    </citation>
    <scope>NUCLEOTIDE SEQUENCE [LARGE SCALE GENOMIC DNA]</scope>
    <source>
        <strain evidence="11">0127_4</strain>
    </source>
</reference>
<dbReference type="InterPro" id="IPR016174">
    <property type="entry name" value="Di-haem_cyt_TM"/>
</dbReference>